<dbReference type="Gene3D" id="3.40.50.720">
    <property type="entry name" value="NAD(P)-binding Rossmann-like Domain"/>
    <property type="match status" value="1"/>
</dbReference>
<dbReference type="Gene3D" id="3.30.9.10">
    <property type="entry name" value="D-Amino Acid Oxidase, subunit A, domain 2"/>
    <property type="match status" value="1"/>
</dbReference>
<dbReference type="SUPFAM" id="SSF51971">
    <property type="entry name" value="Nucleotide-binding domain"/>
    <property type="match status" value="1"/>
</dbReference>
<dbReference type="InterPro" id="IPR006076">
    <property type="entry name" value="FAD-dep_OxRdtase"/>
</dbReference>
<keyword evidence="8" id="KW-1185">Reference proteome</keyword>
<dbReference type="GO" id="GO:0005737">
    <property type="term" value="C:cytoplasm"/>
    <property type="evidence" value="ECO:0007669"/>
    <property type="project" value="TreeGrafter"/>
</dbReference>
<evidence type="ECO:0000256" key="1">
    <source>
        <dbReference type="ARBA" id="ARBA00001974"/>
    </source>
</evidence>
<feature type="domain" description="FAD dependent oxidoreductase" evidence="6">
    <location>
        <begin position="7"/>
        <end position="333"/>
    </location>
</feature>
<dbReference type="AlphaFoldDB" id="A0A428UL07"/>
<dbReference type="Pfam" id="PF01266">
    <property type="entry name" value="DAO"/>
    <property type="match status" value="1"/>
</dbReference>
<comment type="similarity">
    <text evidence="2">Belongs to the DAMOX/DASOX family.</text>
</comment>
<accession>A0A428UL07</accession>
<evidence type="ECO:0000256" key="5">
    <source>
        <dbReference type="ARBA" id="ARBA00023002"/>
    </source>
</evidence>
<keyword evidence="5" id="KW-0560">Oxidoreductase</keyword>
<dbReference type="GO" id="GO:0019478">
    <property type="term" value="P:D-amino acid catabolic process"/>
    <property type="evidence" value="ECO:0007669"/>
    <property type="project" value="TreeGrafter"/>
</dbReference>
<proteinExistence type="inferred from homology"/>
<dbReference type="EMBL" id="NKCK01000005">
    <property type="protein sequence ID" value="RSM14920.1"/>
    <property type="molecule type" value="Genomic_DNA"/>
</dbReference>
<evidence type="ECO:0000256" key="3">
    <source>
        <dbReference type="ARBA" id="ARBA00022630"/>
    </source>
</evidence>
<gene>
    <name evidence="7" type="ORF">CEP52_000974</name>
</gene>
<reference evidence="7 8" key="1">
    <citation type="submission" date="2017-06" db="EMBL/GenBank/DDBJ databases">
        <title>Comparative genomic analysis of Ambrosia Fusariam Clade fungi.</title>
        <authorList>
            <person name="Stajich J.E."/>
            <person name="Carrillo J."/>
            <person name="Kijimoto T."/>
            <person name="Eskalen A."/>
            <person name="O'Donnell K."/>
            <person name="Kasson M."/>
        </authorList>
    </citation>
    <scope>NUCLEOTIDE SEQUENCE [LARGE SCALE GENOMIC DNA]</scope>
    <source>
        <strain evidence="7 8">NRRL62579</strain>
    </source>
</reference>
<evidence type="ECO:0000313" key="8">
    <source>
        <dbReference type="Proteomes" id="UP000287144"/>
    </source>
</evidence>
<dbReference type="SUPFAM" id="SSF54373">
    <property type="entry name" value="FAD-linked reductases, C-terminal domain"/>
    <property type="match status" value="1"/>
</dbReference>
<evidence type="ECO:0000256" key="4">
    <source>
        <dbReference type="ARBA" id="ARBA00022827"/>
    </source>
</evidence>
<dbReference type="PANTHER" id="PTHR11530">
    <property type="entry name" value="D-AMINO ACID OXIDASE"/>
    <property type="match status" value="1"/>
</dbReference>
<dbReference type="PANTHER" id="PTHR11530:SF16">
    <property type="entry name" value="D-AMINO ACID OXIDASE (AFU_ORTHOLOGUE AFUA_5G11290)"/>
    <property type="match status" value="1"/>
</dbReference>
<protein>
    <recommendedName>
        <fullName evidence="6">FAD dependent oxidoreductase domain-containing protein</fullName>
    </recommendedName>
</protein>
<evidence type="ECO:0000256" key="2">
    <source>
        <dbReference type="ARBA" id="ARBA00006730"/>
    </source>
</evidence>
<dbReference type="STRING" id="1325735.A0A428UL07"/>
<keyword evidence="4" id="KW-0274">FAD</keyword>
<dbReference type="GO" id="GO:0003884">
    <property type="term" value="F:D-amino-acid oxidase activity"/>
    <property type="evidence" value="ECO:0007669"/>
    <property type="project" value="InterPro"/>
</dbReference>
<keyword evidence="3" id="KW-0285">Flavoprotein</keyword>
<organism evidence="7 8">
    <name type="scientific">Fusarium oligoseptatum</name>
    <dbReference type="NCBI Taxonomy" id="2604345"/>
    <lineage>
        <taxon>Eukaryota</taxon>
        <taxon>Fungi</taxon>
        <taxon>Dikarya</taxon>
        <taxon>Ascomycota</taxon>
        <taxon>Pezizomycotina</taxon>
        <taxon>Sordariomycetes</taxon>
        <taxon>Hypocreomycetidae</taxon>
        <taxon>Hypocreales</taxon>
        <taxon>Nectriaceae</taxon>
        <taxon>Fusarium</taxon>
        <taxon>Fusarium solani species complex</taxon>
    </lineage>
</organism>
<dbReference type="Proteomes" id="UP000287144">
    <property type="component" value="Unassembled WGS sequence"/>
</dbReference>
<evidence type="ECO:0000259" key="6">
    <source>
        <dbReference type="Pfam" id="PF01266"/>
    </source>
</evidence>
<sequence length="456" mass="49419">MLRQKHYVVIGAGVIGLTTALELKRRERLAQVTILAKEVPGDTDPTYCSAWAGANWVSCATDNGPHEDWDRATYLELEKLSCSRPEAGVRKMTLRSVYDEDIDTVGILSKGTGKIWYEDLAGLHYLKPDELPEGAKFGYDISTFIIDTPRYLLWLQDELKQLGVKIQQTVVDNVSDISETIPEVSAVFNCTGLGAFSLGGVQDKAVYPSKGQILVVEAPPRGINRMTFRSDHRLGTYNTHGFPRGEDAAILGGCKFNDDWSGAFDLEAGEEIKRRCCALVPELGKPEDLKVLAQGVGLRPCRRGGPRVGMEEKDGLTIIHNYGAAGAGYQASWTGVRPPPHPPSPSVVINSTTAETAQKTVDDITNAGGKAIKGEPHNILVNSVAPVGLTLGTEAHVHDATRAVMDKYMSPGRVELTEAWLAPKDNKVTRDAFAAVSKFVTQIFLAETKGFLGSAG</sequence>
<comment type="cofactor">
    <cofactor evidence="1">
        <name>FAD</name>
        <dbReference type="ChEBI" id="CHEBI:57692"/>
    </cofactor>
</comment>
<dbReference type="InterPro" id="IPR023209">
    <property type="entry name" value="DAO"/>
</dbReference>
<evidence type="ECO:0000313" key="7">
    <source>
        <dbReference type="EMBL" id="RSM14920.1"/>
    </source>
</evidence>
<comment type="caution">
    <text evidence="7">The sequence shown here is derived from an EMBL/GenBank/DDBJ whole genome shotgun (WGS) entry which is preliminary data.</text>
</comment>
<name>A0A428UL07_9HYPO</name>
<dbReference type="GO" id="GO:0071949">
    <property type="term" value="F:FAD binding"/>
    <property type="evidence" value="ECO:0007669"/>
    <property type="project" value="InterPro"/>
</dbReference>